<feature type="compositionally biased region" description="Low complexity" evidence="1">
    <location>
        <begin position="39"/>
        <end position="53"/>
    </location>
</feature>
<feature type="compositionally biased region" description="Basic and acidic residues" evidence="1">
    <location>
        <begin position="174"/>
        <end position="183"/>
    </location>
</feature>
<proteinExistence type="predicted"/>
<feature type="region of interest" description="Disordered" evidence="1">
    <location>
        <begin position="30"/>
        <end position="142"/>
    </location>
</feature>
<evidence type="ECO:0000313" key="3">
    <source>
        <dbReference type="Proteomes" id="UP001172155"/>
    </source>
</evidence>
<keyword evidence="3" id="KW-1185">Reference proteome</keyword>
<name>A0AA40EWF2_9PEZI</name>
<dbReference type="AlphaFoldDB" id="A0AA40EWF2"/>
<dbReference type="EMBL" id="JAUKUD010000004">
    <property type="protein sequence ID" value="KAK0746823.1"/>
    <property type="molecule type" value="Genomic_DNA"/>
</dbReference>
<dbReference type="Proteomes" id="UP001172155">
    <property type="component" value="Unassembled WGS sequence"/>
</dbReference>
<reference evidence="2" key="1">
    <citation type="submission" date="2023-06" db="EMBL/GenBank/DDBJ databases">
        <title>Genome-scale phylogeny and comparative genomics of the fungal order Sordariales.</title>
        <authorList>
            <consortium name="Lawrence Berkeley National Laboratory"/>
            <person name="Hensen N."/>
            <person name="Bonometti L."/>
            <person name="Westerberg I."/>
            <person name="Brannstrom I.O."/>
            <person name="Guillou S."/>
            <person name="Cros-Aarteil S."/>
            <person name="Calhoun S."/>
            <person name="Haridas S."/>
            <person name="Kuo A."/>
            <person name="Mondo S."/>
            <person name="Pangilinan J."/>
            <person name="Riley R."/>
            <person name="LaButti K."/>
            <person name="Andreopoulos B."/>
            <person name="Lipzen A."/>
            <person name="Chen C."/>
            <person name="Yanf M."/>
            <person name="Daum C."/>
            <person name="Ng V."/>
            <person name="Clum A."/>
            <person name="Steindorff A."/>
            <person name="Ohm R."/>
            <person name="Martin F."/>
            <person name="Silar P."/>
            <person name="Natvig D."/>
            <person name="Lalanne C."/>
            <person name="Gautier V."/>
            <person name="Ament-velasquez S.L."/>
            <person name="Kruys A."/>
            <person name="Hutchinson M.I."/>
            <person name="Powell A.J."/>
            <person name="Barry K."/>
            <person name="Miller A.N."/>
            <person name="Grigoriev I.V."/>
            <person name="Debuchy R."/>
            <person name="Gladieux P."/>
            <person name="Thoren M.H."/>
            <person name="Johannesson H."/>
        </authorList>
    </citation>
    <scope>NUCLEOTIDE SEQUENCE</scope>
    <source>
        <strain evidence="2">SMH3187-1</strain>
    </source>
</reference>
<accession>A0AA40EWF2</accession>
<feature type="region of interest" description="Disordered" evidence="1">
    <location>
        <begin position="174"/>
        <end position="198"/>
    </location>
</feature>
<evidence type="ECO:0000313" key="2">
    <source>
        <dbReference type="EMBL" id="KAK0746823.1"/>
    </source>
</evidence>
<organism evidence="2 3">
    <name type="scientific">Schizothecium vesticola</name>
    <dbReference type="NCBI Taxonomy" id="314040"/>
    <lineage>
        <taxon>Eukaryota</taxon>
        <taxon>Fungi</taxon>
        <taxon>Dikarya</taxon>
        <taxon>Ascomycota</taxon>
        <taxon>Pezizomycotina</taxon>
        <taxon>Sordariomycetes</taxon>
        <taxon>Sordariomycetidae</taxon>
        <taxon>Sordariales</taxon>
        <taxon>Schizotheciaceae</taxon>
        <taxon>Schizothecium</taxon>
    </lineage>
</organism>
<evidence type="ECO:0000256" key="1">
    <source>
        <dbReference type="SAM" id="MobiDB-lite"/>
    </source>
</evidence>
<comment type="caution">
    <text evidence="2">The sequence shown here is derived from an EMBL/GenBank/DDBJ whole genome shotgun (WGS) entry which is preliminary data.</text>
</comment>
<protein>
    <submittedName>
        <fullName evidence="2">Uncharacterized protein</fullName>
    </submittedName>
</protein>
<gene>
    <name evidence="2" type="ORF">B0T18DRAFT_160198</name>
</gene>
<sequence>MIKNNSHLSSLVPACDSSLFLPVPCQRLGPAEQQSPIQSTNTYAKATSTAASPPTHPPKDPTTRQTRTPRPAFASSPPCELPARRRLSKSRLPITGREGGRRGGRCMHVDLFSQAPSISQPLPKSKGNDKMGSSGVCTPETATPASRPHCGWACSPSCRRRRRRYRLRLERRRLDAESARDSSEGATGRSIGGGREGKKWNCRQQLRVVERRERHLQKGSRALDPFEGCRCVVCVAAQSMTSAMQALKASCAYLQASWGVLWAVAPNDLWLRGVLAHEAMAEGGLSFRPPVRPGWLVLSICFQWLFFAVELGGPRRPYSLRLESHGLSVVPRPKQTRCLRNGAG</sequence>